<evidence type="ECO:0000256" key="7">
    <source>
        <dbReference type="ARBA" id="ARBA00022827"/>
    </source>
</evidence>
<evidence type="ECO:0000259" key="9">
    <source>
        <dbReference type="Pfam" id="PF00890"/>
    </source>
</evidence>
<keyword evidence="6" id="KW-0662">Pyridine nucleotide biosynthesis</keyword>
<dbReference type="Pfam" id="PF02910">
    <property type="entry name" value="Succ_DH_flav_C"/>
    <property type="match status" value="1"/>
</dbReference>
<dbReference type="Gene3D" id="3.90.700.10">
    <property type="entry name" value="Succinate dehydrogenase/fumarate reductase flavoprotein, catalytic domain"/>
    <property type="match status" value="1"/>
</dbReference>
<comment type="similarity">
    <text evidence="3">Belongs to the FAD-dependent oxidoreductase 2 family. NadB subfamily.</text>
</comment>
<feature type="domain" description="FAD-dependent oxidoreductase 2 FAD-binding" evidence="9">
    <location>
        <begin position="1"/>
        <end position="190"/>
    </location>
</feature>
<gene>
    <name evidence="11" type="ORF">S06H3_13512</name>
</gene>
<keyword evidence="8" id="KW-0560">Oxidoreductase</keyword>
<name>X1N8Q5_9ZZZZ</name>
<keyword evidence="5" id="KW-0285">Flavoprotein</keyword>
<evidence type="ECO:0000256" key="3">
    <source>
        <dbReference type="ARBA" id="ARBA00008562"/>
    </source>
</evidence>
<comment type="cofactor">
    <cofactor evidence="1">
        <name>FAD</name>
        <dbReference type="ChEBI" id="CHEBI:57692"/>
    </cofactor>
</comment>
<dbReference type="FunFam" id="3.90.700.10:FF:000002">
    <property type="entry name" value="L-aspartate oxidase"/>
    <property type="match status" value="1"/>
</dbReference>
<dbReference type="PANTHER" id="PTHR42716:SF2">
    <property type="entry name" value="L-ASPARTATE OXIDASE, CHLOROPLASTIC"/>
    <property type="match status" value="1"/>
</dbReference>
<reference evidence="11" key="1">
    <citation type="journal article" date="2014" name="Front. Microbiol.">
        <title>High frequency of phylogenetically diverse reductive dehalogenase-homologous genes in deep subseafloor sedimentary metagenomes.</title>
        <authorList>
            <person name="Kawai M."/>
            <person name="Futagami T."/>
            <person name="Toyoda A."/>
            <person name="Takaki Y."/>
            <person name="Nishi S."/>
            <person name="Hori S."/>
            <person name="Arai W."/>
            <person name="Tsubouchi T."/>
            <person name="Morono Y."/>
            <person name="Uchiyama I."/>
            <person name="Ito T."/>
            <person name="Fujiyama A."/>
            <person name="Inagaki F."/>
            <person name="Takami H."/>
        </authorList>
    </citation>
    <scope>NUCLEOTIDE SEQUENCE</scope>
    <source>
        <strain evidence="11">Expedition CK06-06</strain>
    </source>
</reference>
<dbReference type="GO" id="GO:0008734">
    <property type="term" value="F:L-aspartate oxidase activity"/>
    <property type="evidence" value="ECO:0007669"/>
    <property type="project" value="UniProtKB-EC"/>
</dbReference>
<evidence type="ECO:0000256" key="2">
    <source>
        <dbReference type="ARBA" id="ARBA00004950"/>
    </source>
</evidence>
<dbReference type="AlphaFoldDB" id="X1N8Q5"/>
<organism evidence="11">
    <name type="scientific">marine sediment metagenome</name>
    <dbReference type="NCBI Taxonomy" id="412755"/>
    <lineage>
        <taxon>unclassified sequences</taxon>
        <taxon>metagenomes</taxon>
        <taxon>ecological metagenomes</taxon>
    </lineage>
</organism>
<dbReference type="InterPro" id="IPR036188">
    <property type="entry name" value="FAD/NAD-bd_sf"/>
</dbReference>
<dbReference type="UniPathway" id="UPA00253">
    <property type="reaction ID" value="UER00326"/>
</dbReference>
<evidence type="ECO:0000256" key="1">
    <source>
        <dbReference type="ARBA" id="ARBA00001974"/>
    </source>
</evidence>
<dbReference type="GO" id="GO:0034628">
    <property type="term" value="P:'de novo' NAD+ biosynthetic process from L-aspartate"/>
    <property type="evidence" value="ECO:0007669"/>
    <property type="project" value="TreeGrafter"/>
</dbReference>
<dbReference type="InterPro" id="IPR005288">
    <property type="entry name" value="NadB"/>
</dbReference>
<accession>X1N8Q5</accession>
<evidence type="ECO:0000256" key="5">
    <source>
        <dbReference type="ARBA" id="ARBA00022630"/>
    </source>
</evidence>
<evidence type="ECO:0000259" key="10">
    <source>
        <dbReference type="Pfam" id="PF02910"/>
    </source>
</evidence>
<dbReference type="PANTHER" id="PTHR42716">
    <property type="entry name" value="L-ASPARTATE OXIDASE"/>
    <property type="match status" value="1"/>
</dbReference>
<proteinExistence type="inferred from homology"/>
<protein>
    <recommendedName>
        <fullName evidence="4">L-aspartate oxidase</fullName>
        <ecNumber evidence="4">1.4.3.16</ecNumber>
    </recommendedName>
</protein>
<evidence type="ECO:0000256" key="6">
    <source>
        <dbReference type="ARBA" id="ARBA00022642"/>
    </source>
</evidence>
<feature type="non-terminal residue" evidence="11">
    <location>
        <position position="1"/>
    </location>
</feature>
<dbReference type="InterPro" id="IPR027477">
    <property type="entry name" value="Succ_DH/fumarate_Rdtase_cat_sf"/>
</dbReference>
<evidence type="ECO:0000313" key="11">
    <source>
        <dbReference type="EMBL" id="GAI14994.1"/>
    </source>
</evidence>
<dbReference type="Gene3D" id="3.50.50.60">
    <property type="entry name" value="FAD/NAD(P)-binding domain"/>
    <property type="match status" value="2"/>
</dbReference>
<comment type="pathway">
    <text evidence="2">Cofactor biosynthesis; NAD(+) biosynthesis; iminoaspartate from L-aspartate (oxidase route): step 1/1.</text>
</comment>
<dbReference type="Gene3D" id="1.20.58.100">
    <property type="entry name" value="Fumarate reductase/succinate dehydrogenase flavoprotein-like, C-terminal domain"/>
    <property type="match status" value="1"/>
</dbReference>
<dbReference type="InterPro" id="IPR015939">
    <property type="entry name" value="Fum_Rdtase/Succ_DH_flav-like_C"/>
</dbReference>
<dbReference type="SUPFAM" id="SSF56425">
    <property type="entry name" value="Succinate dehydrogenase/fumarate reductase flavoprotein, catalytic domain"/>
    <property type="match status" value="1"/>
</dbReference>
<feature type="domain" description="Fumarate reductase/succinate dehydrogenase flavoprotein-like C-terminal" evidence="10">
    <location>
        <begin position="238"/>
        <end position="326"/>
    </location>
</feature>
<dbReference type="EMBL" id="BARV01006599">
    <property type="protein sequence ID" value="GAI14994.1"/>
    <property type="molecule type" value="Genomic_DNA"/>
</dbReference>
<sequence length="332" mass="36928">ATGGAGQLYRETTNPEVATGDGIAMAYRAGAVLQDLEFMQFHPTTLYIAGASRTLITETLRGEGAVLLDNNGSRFMKDYDESAELAPRDIVSRAILAQMLKTKSTHVYLDVRHFDKEHFAKRFPLINELCESFDIDVSKDLIPVRPSAHYMIGGVKTDSTAKTSIENLYACGEAASTGLHGANRLGSNSLLEGLVFGKIAGQSASQHIKSGVAHIKHPPIKHQIPHSDRSRLDTADVRNSLRALMWRNVGITRKAQPLTEAQEIIKFWQCYVMDKIFDGPAGWECQNMLTVCLLMTRAAQMRQESRGVHFRNDFPKTDDKNFKKHIEIARGK</sequence>
<comment type="caution">
    <text evidence="11">The sequence shown here is derived from an EMBL/GenBank/DDBJ whole genome shotgun (WGS) entry which is preliminary data.</text>
</comment>
<dbReference type="InterPro" id="IPR003953">
    <property type="entry name" value="FAD-dep_OxRdtase_2_FAD-bd"/>
</dbReference>
<dbReference type="Pfam" id="PF00890">
    <property type="entry name" value="FAD_binding_2"/>
    <property type="match status" value="1"/>
</dbReference>
<keyword evidence="7" id="KW-0274">FAD</keyword>
<evidence type="ECO:0000256" key="4">
    <source>
        <dbReference type="ARBA" id="ARBA00012173"/>
    </source>
</evidence>
<evidence type="ECO:0000256" key="8">
    <source>
        <dbReference type="ARBA" id="ARBA00023002"/>
    </source>
</evidence>
<dbReference type="SUPFAM" id="SSF46977">
    <property type="entry name" value="Succinate dehydrogenase/fumarate reductase flavoprotein C-terminal domain"/>
    <property type="match status" value="1"/>
</dbReference>
<dbReference type="SUPFAM" id="SSF51905">
    <property type="entry name" value="FAD/NAD(P)-binding domain"/>
    <property type="match status" value="1"/>
</dbReference>
<dbReference type="InterPro" id="IPR037099">
    <property type="entry name" value="Fum_R/Succ_DH_flav-like_C_sf"/>
</dbReference>
<dbReference type="EC" id="1.4.3.16" evidence="4"/>